<reference evidence="2" key="2">
    <citation type="journal article" date="2015" name="Fish Shellfish Immunol.">
        <title>Early steps in the European eel (Anguilla anguilla)-Vibrio vulnificus interaction in the gills: Role of the RtxA13 toxin.</title>
        <authorList>
            <person name="Callol A."/>
            <person name="Pajuelo D."/>
            <person name="Ebbesson L."/>
            <person name="Teles M."/>
            <person name="MacKenzie S."/>
            <person name="Amaro C."/>
        </authorList>
    </citation>
    <scope>NUCLEOTIDE SEQUENCE</scope>
</reference>
<dbReference type="AlphaFoldDB" id="A0A0E9V3L2"/>
<keyword evidence="1" id="KW-0812">Transmembrane</keyword>
<protein>
    <submittedName>
        <fullName evidence="2">Uncharacterized protein</fullName>
    </submittedName>
</protein>
<sequence length="44" mass="4972">MFHAKFQSCPFLLSISASVNNPLPHYPLAVTVYCILCCIFQIIQ</sequence>
<accession>A0A0E9V3L2</accession>
<keyword evidence="1" id="KW-1133">Transmembrane helix</keyword>
<proteinExistence type="predicted"/>
<dbReference type="EMBL" id="GBXM01036552">
    <property type="protein sequence ID" value="JAH72025.1"/>
    <property type="molecule type" value="Transcribed_RNA"/>
</dbReference>
<evidence type="ECO:0000313" key="2">
    <source>
        <dbReference type="EMBL" id="JAH72025.1"/>
    </source>
</evidence>
<feature type="transmembrane region" description="Helical" evidence="1">
    <location>
        <begin position="26"/>
        <end position="43"/>
    </location>
</feature>
<keyword evidence="1" id="KW-0472">Membrane</keyword>
<evidence type="ECO:0000256" key="1">
    <source>
        <dbReference type="SAM" id="Phobius"/>
    </source>
</evidence>
<organism evidence="2">
    <name type="scientific">Anguilla anguilla</name>
    <name type="common">European freshwater eel</name>
    <name type="synonym">Muraena anguilla</name>
    <dbReference type="NCBI Taxonomy" id="7936"/>
    <lineage>
        <taxon>Eukaryota</taxon>
        <taxon>Metazoa</taxon>
        <taxon>Chordata</taxon>
        <taxon>Craniata</taxon>
        <taxon>Vertebrata</taxon>
        <taxon>Euteleostomi</taxon>
        <taxon>Actinopterygii</taxon>
        <taxon>Neopterygii</taxon>
        <taxon>Teleostei</taxon>
        <taxon>Anguilliformes</taxon>
        <taxon>Anguillidae</taxon>
        <taxon>Anguilla</taxon>
    </lineage>
</organism>
<name>A0A0E9V3L2_ANGAN</name>
<reference evidence="2" key="1">
    <citation type="submission" date="2014-11" db="EMBL/GenBank/DDBJ databases">
        <authorList>
            <person name="Amaro Gonzalez C."/>
        </authorList>
    </citation>
    <scope>NUCLEOTIDE SEQUENCE</scope>
</reference>